<evidence type="ECO:0000313" key="4">
    <source>
        <dbReference type="Proteomes" id="UP000270094"/>
    </source>
</evidence>
<keyword evidence="1" id="KW-0547">Nucleotide-binding</keyword>
<protein>
    <recommendedName>
        <fullName evidence="5">Serine-threonine/tyrosine-protein kinase catalytic domain-containing protein</fullName>
    </recommendedName>
</protein>
<reference evidence="3 4" key="1">
    <citation type="submission" date="2018-11" db="EMBL/GenBank/DDBJ databases">
        <authorList>
            <consortium name="Pathogen Informatics"/>
        </authorList>
    </citation>
    <scope>NUCLEOTIDE SEQUENCE [LARGE SCALE GENOMIC DNA]</scope>
</reference>
<dbReference type="GO" id="GO:0004016">
    <property type="term" value="F:adenylate cyclase activity"/>
    <property type="evidence" value="ECO:0007669"/>
    <property type="project" value="TreeGrafter"/>
</dbReference>
<organism evidence="3 4">
    <name type="scientific">Strongylus vulgaris</name>
    <name type="common">Blood worm</name>
    <dbReference type="NCBI Taxonomy" id="40348"/>
    <lineage>
        <taxon>Eukaryota</taxon>
        <taxon>Metazoa</taxon>
        <taxon>Ecdysozoa</taxon>
        <taxon>Nematoda</taxon>
        <taxon>Chromadorea</taxon>
        <taxon>Rhabditida</taxon>
        <taxon>Rhabditina</taxon>
        <taxon>Rhabditomorpha</taxon>
        <taxon>Strongyloidea</taxon>
        <taxon>Strongylidae</taxon>
        <taxon>Strongylus</taxon>
    </lineage>
</organism>
<evidence type="ECO:0000313" key="3">
    <source>
        <dbReference type="EMBL" id="VDM72342.1"/>
    </source>
</evidence>
<proteinExistence type="predicted"/>
<accession>A0A3P7KYU8</accession>
<dbReference type="SUPFAM" id="SSF56112">
    <property type="entry name" value="Protein kinase-like (PK-like)"/>
    <property type="match status" value="1"/>
</dbReference>
<dbReference type="GO" id="GO:0005886">
    <property type="term" value="C:plasma membrane"/>
    <property type="evidence" value="ECO:0007669"/>
    <property type="project" value="TreeGrafter"/>
</dbReference>
<dbReference type="EMBL" id="UYYB01024941">
    <property type="protein sequence ID" value="VDM72342.1"/>
    <property type="molecule type" value="Genomic_DNA"/>
</dbReference>
<dbReference type="PANTHER" id="PTHR11920">
    <property type="entry name" value="GUANYLYL CYCLASE"/>
    <property type="match status" value="1"/>
</dbReference>
<dbReference type="GO" id="GO:0007168">
    <property type="term" value="P:receptor guanylyl cyclase signaling pathway"/>
    <property type="evidence" value="ECO:0007669"/>
    <property type="project" value="TreeGrafter"/>
</dbReference>
<evidence type="ECO:0000256" key="1">
    <source>
        <dbReference type="ARBA" id="ARBA00022741"/>
    </source>
</evidence>
<dbReference type="Gene3D" id="1.10.510.10">
    <property type="entry name" value="Transferase(Phosphotransferase) domain 1"/>
    <property type="match status" value="1"/>
</dbReference>
<dbReference type="Proteomes" id="UP000270094">
    <property type="component" value="Unassembled WGS sequence"/>
</dbReference>
<dbReference type="GO" id="GO:0004383">
    <property type="term" value="F:guanylate cyclase activity"/>
    <property type="evidence" value="ECO:0007669"/>
    <property type="project" value="TreeGrafter"/>
</dbReference>
<gene>
    <name evidence="3" type="ORF">SVUK_LOCUS7340</name>
</gene>
<sequence length="99" mass="11437">MWLHNKLICSFAIIASELVTKKPAWDLDNRKEDAEELVFLIIKSSMDPVRPSLDSQEVAEITPALIHLIRECWSEWPRHRPNMKKVKLLLTTMQAGNSI</sequence>
<dbReference type="PANTHER" id="PTHR11920:SF495">
    <property type="entry name" value="RECEPTOR-TYPE GUANYLATE CYCLASE GCY-7"/>
    <property type="match status" value="1"/>
</dbReference>
<name>A0A3P7KYU8_STRVU</name>
<keyword evidence="2" id="KW-0456">Lyase</keyword>
<evidence type="ECO:0008006" key="5">
    <source>
        <dbReference type="Google" id="ProtNLM"/>
    </source>
</evidence>
<dbReference type="AlphaFoldDB" id="A0A3P7KYU8"/>
<dbReference type="GO" id="GO:0001653">
    <property type="term" value="F:peptide receptor activity"/>
    <property type="evidence" value="ECO:0007669"/>
    <property type="project" value="TreeGrafter"/>
</dbReference>
<evidence type="ECO:0000256" key="2">
    <source>
        <dbReference type="ARBA" id="ARBA00023239"/>
    </source>
</evidence>
<dbReference type="InterPro" id="IPR050401">
    <property type="entry name" value="Cyclic_nucleotide_synthase"/>
</dbReference>
<dbReference type="InterPro" id="IPR011009">
    <property type="entry name" value="Kinase-like_dom_sf"/>
</dbReference>
<keyword evidence="4" id="KW-1185">Reference proteome</keyword>
<dbReference type="OrthoDB" id="4062651at2759"/>
<dbReference type="GO" id="GO:0000166">
    <property type="term" value="F:nucleotide binding"/>
    <property type="evidence" value="ECO:0007669"/>
    <property type="project" value="UniProtKB-KW"/>
</dbReference>